<evidence type="ECO:0000256" key="4">
    <source>
        <dbReference type="ARBA" id="ARBA00022475"/>
    </source>
</evidence>
<evidence type="ECO:0000256" key="8">
    <source>
        <dbReference type="ARBA" id="ARBA00023136"/>
    </source>
</evidence>
<evidence type="ECO:0000256" key="7">
    <source>
        <dbReference type="ARBA" id="ARBA00022989"/>
    </source>
</evidence>
<dbReference type="InterPro" id="IPR027463">
    <property type="entry name" value="AcrB_DN_DC_subdom"/>
</dbReference>
<keyword evidence="11" id="KW-1185">Reference proteome</keyword>
<feature type="transmembrane region" description="Helical" evidence="9">
    <location>
        <begin position="872"/>
        <end position="891"/>
    </location>
</feature>
<dbReference type="SUPFAM" id="SSF82866">
    <property type="entry name" value="Multidrug efflux transporter AcrB transmembrane domain"/>
    <property type="match status" value="2"/>
</dbReference>
<organism evidence="10 11">
    <name type="scientific">Pelosinus baikalensis</name>
    <dbReference type="NCBI Taxonomy" id="2892015"/>
    <lineage>
        <taxon>Bacteria</taxon>
        <taxon>Bacillati</taxon>
        <taxon>Bacillota</taxon>
        <taxon>Negativicutes</taxon>
        <taxon>Selenomonadales</taxon>
        <taxon>Sporomusaceae</taxon>
        <taxon>Pelosinus</taxon>
    </lineage>
</organism>
<name>A0ABS8HXD1_9FIRM</name>
<feature type="transmembrane region" description="Helical" evidence="9">
    <location>
        <begin position="924"/>
        <end position="945"/>
    </location>
</feature>
<dbReference type="SUPFAM" id="SSF82714">
    <property type="entry name" value="Multidrug efflux transporter AcrB TolC docking domain, DN and DC subdomains"/>
    <property type="match status" value="2"/>
</dbReference>
<evidence type="ECO:0000313" key="11">
    <source>
        <dbReference type="Proteomes" id="UP001165492"/>
    </source>
</evidence>
<accession>A0ABS8HXD1</accession>
<evidence type="ECO:0000256" key="6">
    <source>
        <dbReference type="ARBA" id="ARBA00022692"/>
    </source>
</evidence>
<dbReference type="InterPro" id="IPR001036">
    <property type="entry name" value="Acrflvin-R"/>
</dbReference>
<keyword evidence="7 9" id="KW-1133">Transmembrane helix</keyword>
<protein>
    <submittedName>
        <fullName evidence="10">Multidrug efflux RND transporter permease subunit</fullName>
    </submittedName>
</protein>
<reference evidence="10" key="1">
    <citation type="submission" date="2021-11" db="EMBL/GenBank/DDBJ databases">
        <title>Description of a new species Pelosinus isolated from the bottom sediments of Lake Baikal.</title>
        <authorList>
            <person name="Zakharyuk A."/>
        </authorList>
    </citation>
    <scope>NUCLEOTIDE SEQUENCE</scope>
    <source>
        <strain evidence="10">Bkl1</strain>
    </source>
</reference>
<comment type="subcellular location">
    <subcellularLocation>
        <location evidence="1">Cell inner membrane</location>
        <topology evidence="1">Multi-pass membrane protein</topology>
    </subcellularLocation>
</comment>
<dbReference type="Proteomes" id="UP001165492">
    <property type="component" value="Unassembled WGS sequence"/>
</dbReference>
<sequence>MSNFFIKHPIFAIVLSVIITLVGLISAFNVPIDRYPQITPPHVSVDTNYRGANSKVLEKTVAQVLEQQINGIENMSSMLSTSADSGSYQLDIQFELGKDADLAVVQTQNRVAQANPSLPQSVLQAGITARKVSSDFALIFALWSPNGTYDSTFMKNYGDINIIEDLKRVKGVGNISEYGADFGMRIWLKPDKMARLGITTGDISKAINEQNLQAPAGTIGQRPSLNQEFQYTATVQGRLAEPGEFAKIIIRSKPDGSFIRLGDVAKVEIGGRNYGFSCDINDHPAIFFMIQPTTDANLLETVSNCKKVIEDATKRFPPDMDSNVFIDTAKFVRESLKEVAQTFVLALLLVLLVVFVFLQSVRATLIPMLAIPVSLIGTFSAFLALGFSINTLTMFAMVLTIGLVVDDAIVVIEAVEHHMRYNGLSPHDAAIRAMSEVSGPVVAIAFVLASIFIPVAFLGGMVGVLYKQFALTIAISMGLSAVVALSLTPALCSLLLTPYNPRAHTGLIAKFFAKFNNWFESMVDRYDKGLVRVIQRSSLSITLLVVVLIASVGLFRAVPTSFVPPEDQGFYLNSVNLPEAASLDRTQETSKKIGQLLSSQPGVQDIAIVTGLDPLTRANKPNSANIFVGLTHWDERTTPELQIDQEIRQTLALTRSLPEATVLAFNYPPLPGVGTMGGFTLMLESRGSNSDEELDCISKEFIAVARKRPEIGTVYSNFRVDTPGYRFEVDREKIKALDIPVDDVFNALQVFLGGLEVNDFNIFDRTYKVVIQAENQFRNDVDSSRFFFVRTTTGKMVPLNTLVKPVPVSGPFLIQRFNGYRAIKIGGTPAPGYSSGQALTALEEVAAQTLPGSFSYEWADQSREEKISGGRAPIVFGLALMFMFLCLAALYESWSVPFAVILCIPTGIFGAFLFQYLRHLENNVYMQIGLVMLLGLMAKNAILIIEFAKVRVDKGMDPVQAAIEAATIRLRPILMTSLAFIIGCIPLAIASGAGAGARKAMGTAVVGGMLTATFLGVFLIPVLFVVIEKITVKFIFRQWIKKLPFSHPHEDLPK</sequence>
<dbReference type="PANTHER" id="PTHR32063:SF76">
    <property type="entry name" value="EFFLUX PUMP MEMBRANE TRANSPORTER"/>
    <property type="match status" value="1"/>
</dbReference>
<dbReference type="Gene3D" id="3.30.70.1440">
    <property type="entry name" value="Multidrug efflux transporter AcrB pore domain"/>
    <property type="match status" value="1"/>
</dbReference>
<dbReference type="Gene3D" id="3.30.2090.10">
    <property type="entry name" value="Multidrug efflux transporter AcrB TolC docking domain, DN and DC subdomains"/>
    <property type="match status" value="2"/>
</dbReference>
<comment type="caution">
    <text evidence="10">The sequence shown here is derived from an EMBL/GenBank/DDBJ whole genome shotgun (WGS) entry which is preliminary data.</text>
</comment>
<keyword evidence="4" id="KW-1003">Cell membrane</keyword>
<keyword evidence="5" id="KW-0997">Cell inner membrane</keyword>
<dbReference type="NCBIfam" id="NF000282">
    <property type="entry name" value="RND_permease_1"/>
    <property type="match status" value="1"/>
</dbReference>
<dbReference type="Pfam" id="PF00873">
    <property type="entry name" value="ACR_tran"/>
    <property type="match status" value="1"/>
</dbReference>
<evidence type="ECO:0000256" key="9">
    <source>
        <dbReference type="SAM" id="Phobius"/>
    </source>
</evidence>
<evidence type="ECO:0000256" key="3">
    <source>
        <dbReference type="ARBA" id="ARBA00022448"/>
    </source>
</evidence>
<comment type="similarity">
    <text evidence="2">Belongs to the resistance-nodulation-cell division (RND) (TC 2.A.6) family.</text>
</comment>
<evidence type="ECO:0000256" key="5">
    <source>
        <dbReference type="ARBA" id="ARBA00022519"/>
    </source>
</evidence>
<keyword evidence="3" id="KW-0813">Transport</keyword>
<feature type="transmembrane region" description="Helical" evidence="9">
    <location>
        <begin position="973"/>
        <end position="993"/>
    </location>
</feature>
<proteinExistence type="inferred from homology"/>
<evidence type="ECO:0000313" key="10">
    <source>
        <dbReference type="EMBL" id="MCC5466898.1"/>
    </source>
</evidence>
<keyword evidence="8 9" id="KW-0472">Membrane</keyword>
<feature type="transmembrane region" description="Helical" evidence="9">
    <location>
        <begin position="365"/>
        <end position="389"/>
    </location>
</feature>
<evidence type="ECO:0000256" key="2">
    <source>
        <dbReference type="ARBA" id="ARBA00010942"/>
    </source>
</evidence>
<keyword evidence="6 9" id="KW-0812">Transmembrane</keyword>
<gene>
    <name evidence="10" type="ORF">LMF89_16240</name>
</gene>
<dbReference type="Gene3D" id="1.20.1640.10">
    <property type="entry name" value="Multidrug efflux transporter AcrB transmembrane domain"/>
    <property type="match status" value="2"/>
</dbReference>
<dbReference type="EMBL" id="JAJHJB010000024">
    <property type="protein sequence ID" value="MCC5466898.1"/>
    <property type="molecule type" value="Genomic_DNA"/>
</dbReference>
<feature type="transmembrane region" description="Helical" evidence="9">
    <location>
        <begin position="472"/>
        <end position="496"/>
    </location>
</feature>
<dbReference type="SUPFAM" id="SSF82693">
    <property type="entry name" value="Multidrug efflux transporter AcrB pore domain, PN1, PN2, PC1 and PC2 subdomains"/>
    <property type="match status" value="4"/>
</dbReference>
<feature type="transmembrane region" description="Helical" evidence="9">
    <location>
        <begin position="441"/>
        <end position="466"/>
    </location>
</feature>
<dbReference type="PANTHER" id="PTHR32063">
    <property type="match status" value="1"/>
</dbReference>
<dbReference type="RefSeq" id="WP_229535981.1">
    <property type="nucleotide sequence ID" value="NZ_JAJHJB010000024.1"/>
</dbReference>
<feature type="transmembrane region" description="Helical" evidence="9">
    <location>
        <begin position="898"/>
        <end position="918"/>
    </location>
</feature>
<dbReference type="PRINTS" id="PR00702">
    <property type="entry name" value="ACRIFLAVINRP"/>
</dbReference>
<dbReference type="NCBIfam" id="TIGR00915">
    <property type="entry name" value="2A0602"/>
    <property type="match status" value="1"/>
</dbReference>
<feature type="transmembrane region" description="Helical" evidence="9">
    <location>
        <begin position="538"/>
        <end position="558"/>
    </location>
</feature>
<dbReference type="Gene3D" id="3.30.70.1430">
    <property type="entry name" value="Multidrug efflux transporter AcrB pore domain"/>
    <property type="match status" value="2"/>
</dbReference>
<feature type="transmembrane region" description="Helical" evidence="9">
    <location>
        <begin position="339"/>
        <end position="358"/>
    </location>
</feature>
<dbReference type="InterPro" id="IPR004764">
    <property type="entry name" value="MdtF-like"/>
</dbReference>
<dbReference type="Gene3D" id="3.30.70.1320">
    <property type="entry name" value="Multidrug efflux transporter AcrB pore domain like"/>
    <property type="match status" value="1"/>
</dbReference>
<evidence type="ECO:0000256" key="1">
    <source>
        <dbReference type="ARBA" id="ARBA00004429"/>
    </source>
</evidence>
<feature type="transmembrane region" description="Helical" evidence="9">
    <location>
        <begin position="1005"/>
        <end position="1027"/>
    </location>
</feature>